<gene>
    <name evidence="3" type="ORF">CJN711_LOCUS29537</name>
</gene>
<feature type="compositionally biased region" description="Polar residues" evidence="2">
    <location>
        <begin position="204"/>
        <end position="220"/>
    </location>
</feature>
<accession>A0A815VYM0</accession>
<feature type="compositionally biased region" description="Basic and acidic residues" evidence="2">
    <location>
        <begin position="271"/>
        <end position="284"/>
    </location>
</feature>
<dbReference type="AlphaFoldDB" id="A0A815VYM0"/>
<feature type="coiled-coil region" evidence="1">
    <location>
        <begin position="26"/>
        <end position="53"/>
    </location>
</feature>
<evidence type="ECO:0000313" key="3">
    <source>
        <dbReference type="EMBL" id="CAF1538359.1"/>
    </source>
</evidence>
<feature type="compositionally biased region" description="Low complexity" evidence="2">
    <location>
        <begin position="178"/>
        <end position="188"/>
    </location>
</feature>
<feature type="region of interest" description="Disordered" evidence="2">
    <location>
        <begin position="1"/>
        <end position="20"/>
    </location>
</feature>
<sequence>MFNSPILSRSNKQQSSANMMTTKHMLDEKSKTIEQLKTIIDELQLRHERKERELLKRIGILFNELQQNKKKMAHLIYKNQQQKKNHTDTKSLQNFSTQTDENNLPLICLNCSSQLLDTSQCHNDSITRLLSQLQLHSQNKIQEQQPKYYTLQPEEDVEYISATPQPTFNQSLSSPALSTTDRSSTRSSCSRHHCSVSTTKHNESSSSAYNTAESLPSSTYSDEIESLERVLSAASTMYTTHDNLQHTIKLQEELFRQHLRLRGITIEDDDTKERESSPSEHLYDNIDGETSDIEKKSSASFRNRLISNRQKQSHHNITLSTDDDEQQQQTQEKVKSSKQAKVRFIDQCHPIGKRKNLKSSSRTNLIVKSTNTKRYYSNATPKNLQLPLSSNMLTVTIT</sequence>
<keyword evidence="1" id="KW-0175">Coiled coil</keyword>
<organism evidence="3 4">
    <name type="scientific">Rotaria magnacalcarata</name>
    <dbReference type="NCBI Taxonomy" id="392030"/>
    <lineage>
        <taxon>Eukaryota</taxon>
        <taxon>Metazoa</taxon>
        <taxon>Spiralia</taxon>
        <taxon>Gnathifera</taxon>
        <taxon>Rotifera</taxon>
        <taxon>Eurotatoria</taxon>
        <taxon>Bdelloidea</taxon>
        <taxon>Philodinida</taxon>
        <taxon>Philodinidae</taxon>
        <taxon>Rotaria</taxon>
    </lineage>
</organism>
<protein>
    <submittedName>
        <fullName evidence="3">Uncharacterized protein</fullName>
    </submittedName>
</protein>
<evidence type="ECO:0000256" key="2">
    <source>
        <dbReference type="SAM" id="MobiDB-lite"/>
    </source>
</evidence>
<dbReference type="EMBL" id="CAJNOV010014029">
    <property type="protein sequence ID" value="CAF1538359.1"/>
    <property type="molecule type" value="Genomic_DNA"/>
</dbReference>
<feature type="region of interest" description="Disordered" evidence="2">
    <location>
        <begin position="165"/>
        <end position="220"/>
    </location>
</feature>
<evidence type="ECO:0000313" key="4">
    <source>
        <dbReference type="Proteomes" id="UP000663855"/>
    </source>
</evidence>
<comment type="caution">
    <text evidence="3">The sequence shown here is derived from an EMBL/GenBank/DDBJ whole genome shotgun (WGS) entry which is preliminary data.</text>
</comment>
<name>A0A815VYM0_9BILA</name>
<feature type="compositionally biased region" description="Polar residues" evidence="2">
    <location>
        <begin position="298"/>
        <end position="319"/>
    </location>
</feature>
<evidence type="ECO:0000256" key="1">
    <source>
        <dbReference type="SAM" id="Coils"/>
    </source>
</evidence>
<feature type="compositionally biased region" description="Polar residues" evidence="2">
    <location>
        <begin position="165"/>
        <end position="177"/>
    </location>
</feature>
<feature type="region of interest" description="Disordered" evidence="2">
    <location>
        <begin position="269"/>
        <end position="340"/>
    </location>
</feature>
<proteinExistence type="predicted"/>
<reference evidence="3" key="1">
    <citation type="submission" date="2021-02" db="EMBL/GenBank/DDBJ databases">
        <authorList>
            <person name="Nowell W R."/>
        </authorList>
    </citation>
    <scope>NUCLEOTIDE SEQUENCE</scope>
</reference>
<dbReference type="Proteomes" id="UP000663855">
    <property type="component" value="Unassembled WGS sequence"/>
</dbReference>